<name>A0A7M7G075_STRPU</name>
<evidence type="ECO:0000259" key="11">
    <source>
        <dbReference type="Pfam" id="PF22782"/>
    </source>
</evidence>
<evidence type="ECO:0000256" key="6">
    <source>
        <dbReference type="ARBA" id="ARBA00023187"/>
    </source>
</evidence>
<evidence type="ECO:0000256" key="4">
    <source>
        <dbReference type="ARBA" id="ARBA00022490"/>
    </source>
</evidence>
<dbReference type="InterPro" id="IPR051421">
    <property type="entry name" value="RNA_Proc_DNA_Dmg_Regulator"/>
</dbReference>
<comment type="similarity">
    <text evidence="3">Belongs to the SDE2 family.</text>
</comment>
<evidence type="ECO:0000256" key="5">
    <source>
        <dbReference type="ARBA" id="ARBA00022664"/>
    </source>
</evidence>
<keyword evidence="4" id="KW-0963">Cytoplasm</keyword>
<dbReference type="OMA" id="CFWTGLE"/>
<dbReference type="EnsemblMetazoa" id="XM_001197540">
    <property type="protein sequence ID" value="XP_001197540"/>
    <property type="gene ID" value="LOC757154"/>
</dbReference>
<dbReference type="GO" id="GO:0005737">
    <property type="term" value="C:cytoplasm"/>
    <property type="evidence" value="ECO:0007669"/>
    <property type="project" value="UniProtKB-SubCell"/>
</dbReference>
<dbReference type="PANTHER" id="PTHR12786">
    <property type="entry name" value="SPLICING FACTOR SF3A-RELATED"/>
    <property type="match status" value="1"/>
</dbReference>
<dbReference type="GO" id="GO:0008380">
    <property type="term" value="P:RNA splicing"/>
    <property type="evidence" value="ECO:0007669"/>
    <property type="project" value="UniProtKB-KW"/>
</dbReference>
<evidence type="ECO:0000313" key="13">
    <source>
        <dbReference type="Proteomes" id="UP000007110"/>
    </source>
</evidence>
<feature type="compositionally biased region" description="Low complexity" evidence="9">
    <location>
        <begin position="172"/>
        <end position="185"/>
    </location>
</feature>
<feature type="compositionally biased region" description="Basic and acidic residues" evidence="9">
    <location>
        <begin position="110"/>
        <end position="139"/>
    </location>
</feature>
<dbReference type="Pfam" id="PF13297">
    <property type="entry name" value="SDE2_2C"/>
    <property type="match status" value="1"/>
</dbReference>
<dbReference type="OrthoDB" id="547031at2759"/>
<evidence type="ECO:0008006" key="14">
    <source>
        <dbReference type="Google" id="ProtNLM"/>
    </source>
</evidence>
<evidence type="ECO:0000313" key="12">
    <source>
        <dbReference type="EnsemblMetazoa" id="XP_001197540"/>
    </source>
</evidence>
<dbReference type="PANTHER" id="PTHR12786:SF1">
    <property type="entry name" value="SPLICING REGULATOR SDE2"/>
    <property type="match status" value="1"/>
</dbReference>
<dbReference type="SUPFAM" id="SSF54236">
    <property type="entry name" value="Ubiquitin-like"/>
    <property type="match status" value="1"/>
</dbReference>
<evidence type="ECO:0000256" key="8">
    <source>
        <dbReference type="ARBA" id="ARBA00023306"/>
    </source>
</evidence>
<feature type="compositionally biased region" description="Acidic residues" evidence="9">
    <location>
        <begin position="193"/>
        <end position="203"/>
    </location>
</feature>
<evidence type="ECO:0000256" key="1">
    <source>
        <dbReference type="ARBA" id="ARBA00004123"/>
    </source>
</evidence>
<dbReference type="InParanoid" id="A0A7M7G075"/>
<feature type="domain" description="SDE2-like" evidence="11">
    <location>
        <begin position="71"/>
        <end position="167"/>
    </location>
</feature>
<dbReference type="InterPro" id="IPR053822">
    <property type="entry name" value="SDE2-like_dom"/>
</dbReference>
<dbReference type="CTD" id="163859"/>
<keyword evidence="6" id="KW-0508">mRNA splicing</keyword>
<feature type="region of interest" description="Disordered" evidence="9">
    <location>
        <begin position="110"/>
        <end position="154"/>
    </location>
</feature>
<feature type="region of interest" description="Disordered" evidence="9">
    <location>
        <begin position="355"/>
        <end position="374"/>
    </location>
</feature>
<feature type="region of interest" description="Disordered" evidence="9">
    <location>
        <begin position="169"/>
        <end position="309"/>
    </location>
</feature>
<dbReference type="InterPro" id="IPR025086">
    <property type="entry name" value="SDE2/SF3A3_SAP"/>
</dbReference>
<dbReference type="GO" id="GO:0006397">
    <property type="term" value="P:mRNA processing"/>
    <property type="evidence" value="ECO:0007669"/>
    <property type="project" value="UniProtKB-KW"/>
</dbReference>
<reference evidence="12" key="2">
    <citation type="submission" date="2021-01" db="UniProtKB">
        <authorList>
            <consortium name="EnsemblMetazoa"/>
        </authorList>
    </citation>
    <scope>IDENTIFICATION</scope>
</reference>
<evidence type="ECO:0000256" key="9">
    <source>
        <dbReference type="SAM" id="MobiDB-lite"/>
    </source>
</evidence>
<protein>
    <recommendedName>
        <fullName evidence="14">Replication stress response regulator SDE2</fullName>
    </recommendedName>
</protein>
<organism evidence="12 13">
    <name type="scientific">Strongylocentrotus purpuratus</name>
    <name type="common">Purple sea urchin</name>
    <dbReference type="NCBI Taxonomy" id="7668"/>
    <lineage>
        <taxon>Eukaryota</taxon>
        <taxon>Metazoa</taxon>
        <taxon>Echinodermata</taxon>
        <taxon>Eleutherozoa</taxon>
        <taxon>Echinozoa</taxon>
        <taxon>Echinoidea</taxon>
        <taxon>Euechinoidea</taxon>
        <taxon>Echinacea</taxon>
        <taxon>Camarodonta</taxon>
        <taxon>Echinidea</taxon>
        <taxon>Strongylocentrotidae</taxon>
        <taxon>Strongylocentrotus</taxon>
    </lineage>
</organism>
<comment type="subcellular location">
    <subcellularLocation>
        <location evidence="2">Cytoplasm</location>
    </subcellularLocation>
    <subcellularLocation>
        <location evidence="1">Nucleus</location>
    </subcellularLocation>
</comment>
<keyword evidence="8" id="KW-0131">Cell cycle</keyword>
<keyword evidence="13" id="KW-1185">Reference proteome</keyword>
<sequence>MAVFVKIFDGTQMCCNLQDVNHGLECLMKKICEEKKYPKQDLQFYYNGRLVQEDERLQENGTYHVTLALRGGKGGFGAMLRMIGAQIEKTTNHEACRDLSGRRMRDVNNEKKLQSWIEKKQQQEEERQKKRRDKLERMRSTPKHYFVDPSYDQQREAVTDSLDEAVTTGIDVAGSSKSEASSSGGVKRKTDTDSDEDDDDADEAEFKKHCMWLGIEGGEEEDDDMEDDKKGEDISENTSAPSTSTSSSSSASPIEGESGAKTPTGEENAETATETTSSGFKTLLSSLPPPRMGTSSSTTTEEVPINLDDYSSVEDLEELGLDRLKSALMERGMKCGGTLQERAQRLYSVRGLEPSEIDPSLLSKGAKGKKGKKK</sequence>
<dbReference type="RefSeq" id="XP_001197540.1">
    <property type="nucleotide sequence ID" value="XM_001197540.4"/>
</dbReference>
<dbReference type="Proteomes" id="UP000007110">
    <property type="component" value="Unassembled WGS sequence"/>
</dbReference>
<feature type="compositionally biased region" description="Acidic residues" evidence="9">
    <location>
        <begin position="217"/>
        <end position="226"/>
    </location>
</feature>
<feature type="compositionally biased region" description="Low complexity" evidence="9">
    <location>
        <begin position="262"/>
        <end position="276"/>
    </location>
</feature>
<evidence type="ECO:0000259" key="10">
    <source>
        <dbReference type="Pfam" id="PF13297"/>
    </source>
</evidence>
<evidence type="ECO:0000256" key="2">
    <source>
        <dbReference type="ARBA" id="ARBA00004496"/>
    </source>
</evidence>
<evidence type="ECO:0000256" key="7">
    <source>
        <dbReference type="ARBA" id="ARBA00023242"/>
    </source>
</evidence>
<dbReference type="FunCoup" id="A0A7M7G075">
    <property type="interactions" value="921"/>
</dbReference>
<dbReference type="InterPro" id="IPR029071">
    <property type="entry name" value="Ubiquitin-like_domsf"/>
</dbReference>
<feature type="compositionally biased region" description="Low complexity" evidence="9">
    <location>
        <begin position="238"/>
        <end position="253"/>
    </location>
</feature>
<dbReference type="AlphaFoldDB" id="A0A7M7G075"/>
<keyword evidence="5" id="KW-0507">mRNA processing</keyword>
<proteinExistence type="inferred from homology"/>
<dbReference type="KEGG" id="spu:757154"/>
<keyword evidence="7" id="KW-0539">Nucleus</keyword>
<reference evidence="13" key="1">
    <citation type="submission" date="2015-02" db="EMBL/GenBank/DDBJ databases">
        <title>Genome sequencing for Strongylocentrotus purpuratus.</title>
        <authorList>
            <person name="Murali S."/>
            <person name="Liu Y."/>
            <person name="Vee V."/>
            <person name="English A."/>
            <person name="Wang M."/>
            <person name="Skinner E."/>
            <person name="Han Y."/>
            <person name="Muzny D.M."/>
            <person name="Worley K.C."/>
            <person name="Gibbs R.A."/>
        </authorList>
    </citation>
    <scope>NUCLEOTIDE SEQUENCE</scope>
</reference>
<evidence type="ECO:0000256" key="3">
    <source>
        <dbReference type="ARBA" id="ARBA00008726"/>
    </source>
</evidence>
<dbReference type="GeneID" id="757154"/>
<dbReference type="GO" id="GO:0005634">
    <property type="term" value="C:nucleus"/>
    <property type="evidence" value="ECO:0000318"/>
    <property type="project" value="GO_Central"/>
</dbReference>
<dbReference type="Pfam" id="PF22782">
    <property type="entry name" value="SDE2"/>
    <property type="match status" value="1"/>
</dbReference>
<accession>A0A7M7G075</accession>
<feature type="domain" description="SDE2/SF3A3 SAP" evidence="10">
    <location>
        <begin position="295"/>
        <end position="364"/>
    </location>
</feature>